<dbReference type="EMBL" id="BGZK01000081">
    <property type="protein sequence ID" value="GBP16721.1"/>
    <property type="molecule type" value="Genomic_DNA"/>
</dbReference>
<gene>
    <name evidence="1" type="ORF">EVAR_13342_1</name>
</gene>
<evidence type="ECO:0000313" key="2">
    <source>
        <dbReference type="Proteomes" id="UP000299102"/>
    </source>
</evidence>
<accession>A0A4C1TRU2</accession>
<organism evidence="1 2">
    <name type="scientific">Eumeta variegata</name>
    <name type="common">Bagworm moth</name>
    <name type="synonym">Eumeta japonica</name>
    <dbReference type="NCBI Taxonomy" id="151549"/>
    <lineage>
        <taxon>Eukaryota</taxon>
        <taxon>Metazoa</taxon>
        <taxon>Ecdysozoa</taxon>
        <taxon>Arthropoda</taxon>
        <taxon>Hexapoda</taxon>
        <taxon>Insecta</taxon>
        <taxon>Pterygota</taxon>
        <taxon>Neoptera</taxon>
        <taxon>Endopterygota</taxon>
        <taxon>Lepidoptera</taxon>
        <taxon>Glossata</taxon>
        <taxon>Ditrysia</taxon>
        <taxon>Tineoidea</taxon>
        <taxon>Psychidae</taxon>
        <taxon>Oiketicinae</taxon>
        <taxon>Eumeta</taxon>
    </lineage>
</organism>
<evidence type="ECO:0000313" key="1">
    <source>
        <dbReference type="EMBL" id="GBP16721.1"/>
    </source>
</evidence>
<sequence>MMKDLRSRTLRAACPSGSWVAHGDLFLPHGLEKGVGAGRKLTTGVIFFVARAGKFSIFRGGVTGARKGLLRLGRILGMNLGISYNWPLVLATIYTGGFYLRFPGERALFGSMWDQKFDPRLRQSTIRQSAAACPYFWHRWH</sequence>
<proteinExistence type="predicted"/>
<comment type="caution">
    <text evidence="1">The sequence shown here is derived from an EMBL/GenBank/DDBJ whole genome shotgun (WGS) entry which is preliminary data.</text>
</comment>
<dbReference type="AlphaFoldDB" id="A0A4C1TRU2"/>
<name>A0A4C1TRU2_EUMVA</name>
<reference evidence="1 2" key="1">
    <citation type="journal article" date="2019" name="Commun. Biol.">
        <title>The bagworm genome reveals a unique fibroin gene that provides high tensile strength.</title>
        <authorList>
            <person name="Kono N."/>
            <person name="Nakamura H."/>
            <person name="Ohtoshi R."/>
            <person name="Tomita M."/>
            <person name="Numata K."/>
            <person name="Arakawa K."/>
        </authorList>
    </citation>
    <scope>NUCLEOTIDE SEQUENCE [LARGE SCALE GENOMIC DNA]</scope>
</reference>
<protein>
    <submittedName>
        <fullName evidence="1">Uncharacterized protein</fullName>
    </submittedName>
</protein>
<keyword evidence="2" id="KW-1185">Reference proteome</keyword>
<dbReference type="Proteomes" id="UP000299102">
    <property type="component" value="Unassembled WGS sequence"/>
</dbReference>